<feature type="transmembrane region" description="Helical" evidence="2">
    <location>
        <begin position="95"/>
        <end position="118"/>
    </location>
</feature>
<keyword evidence="2" id="KW-1133">Transmembrane helix</keyword>
<evidence type="ECO:0000313" key="4">
    <source>
        <dbReference type="Proteomes" id="UP000305067"/>
    </source>
</evidence>
<feature type="region of interest" description="Disordered" evidence="1">
    <location>
        <begin position="1"/>
        <end position="20"/>
    </location>
</feature>
<gene>
    <name evidence="3" type="ORF">BDV98DRAFT_560691</name>
</gene>
<evidence type="ECO:0000313" key="3">
    <source>
        <dbReference type="EMBL" id="TFL05823.1"/>
    </source>
</evidence>
<protein>
    <submittedName>
        <fullName evidence="3">Uncharacterized protein</fullName>
    </submittedName>
</protein>
<reference evidence="3 4" key="1">
    <citation type="journal article" date="2019" name="Nat. Ecol. Evol.">
        <title>Megaphylogeny resolves global patterns of mushroom evolution.</title>
        <authorList>
            <person name="Varga T."/>
            <person name="Krizsan K."/>
            <person name="Foldi C."/>
            <person name="Dima B."/>
            <person name="Sanchez-Garcia M."/>
            <person name="Sanchez-Ramirez S."/>
            <person name="Szollosi G.J."/>
            <person name="Szarkandi J.G."/>
            <person name="Papp V."/>
            <person name="Albert L."/>
            <person name="Andreopoulos W."/>
            <person name="Angelini C."/>
            <person name="Antonin V."/>
            <person name="Barry K.W."/>
            <person name="Bougher N.L."/>
            <person name="Buchanan P."/>
            <person name="Buyck B."/>
            <person name="Bense V."/>
            <person name="Catcheside P."/>
            <person name="Chovatia M."/>
            <person name="Cooper J."/>
            <person name="Damon W."/>
            <person name="Desjardin D."/>
            <person name="Finy P."/>
            <person name="Geml J."/>
            <person name="Haridas S."/>
            <person name="Hughes K."/>
            <person name="Justo A."/>
            <person name="Karasinski D."/>
            <person name="Kautmanova I."/>
            <person name="Kiss B."/>
            <person name="Kocsube S."/>
            <person name="Kotiranta H."/>
            <person name="LaButti K.M."/>
            <person name="Lechner B.E."/>
            <person name="Liimatainen K."/>
            <person name="Lipzen A."/>
            <person name="Lukacs Z."/>
            <person name="Mihaltcheva S."/>
            <person name="Morgado L.N."/>
            <person name="Niskanen T."/>
            <person name="Noordeloos M.E."/>
            <person name="Ohm R.A."/>
            <person name="Ortiz-Santana B."/>
            <person name="Ovrebo C."/>
            <person name="Racz N."/>
            <person name="Riley R."/>
            <person name="Savchenko A."/>
            <person name="Shiryaev A."/>
            <person name="Soop K."/>
            <person name="Spirin V."/>
            <person name="Szebenyi C."/>
            <person name="Tomsovsky M."/>
            <person name="Tulloss R.E."/>
            <person name="Uehling J."/>
            <person name="Grigoriev I.V."/>
            <person name="Vagvolgyi C."/>
            <person name="Papp T."/>
            <person name="Martin F.M."/>
            <person name="Miettinen O."/>
            <person name="Hibbett D.S."/>
            <person name="Nagy L.G."/>
        </authorList>
    </citation>
    <scope>NUCLEOTIDE SEQUENCE [LARGE SCALE GENOMIC DNA]</scope>
    <source>
        <strain evidence="3 4">CBS 309.79</strain>
    </source>
</reference>
<name>A0A5C3QUW1_9AGAR</name>
<dbReference type="AlphaFoldDB" id="A0A5C3QUW1"/>
<evidence type="ECO:0000256" key="1">
    <source>
        <dbReference type="SAM" id="MobiDB-lite"/>
    </source>
</evidence>
<proteinExistence type="predicted"/>
<keyword evidence="2" id="KW-0472">Membrane</keyword>
<organism evidence="3 4">
    <name type="scientific">Pterulicium gracile</name>
    <dbReference type="NCBI Taxonomy" id="1884261"/>
    <lineage>
        <taxon>Eukaryota</taxon>
        <taxon>Fungi</taxon>
        <taxon>Dikarya</taxon>
        <taxon>Basidiomycota</taxon>
        <taxon>Agaricomycotina</taxon>
        <taxon>Agaricomycetes</taxon>
        <taxon>Agaricomycetidae</taxon>
        <taxon>Agaricales</taxon>
        <taxon>Pleurotineae</taxon>
        <taxon>Pterulaceae</taxon>
        <taxon>Pterulicium</taxon>
    </lineage>
</organism>
<evidence type="ECO:0000256" key="2">
    <source>
        <dbReference type="SAM" id="Phobius"/>
    </source>
</evidence>
<keyword evidence="2" id="KW-0812">Transmembrane</keyword>
<keyword evidence="4" id="KW-1185">Reference proteome</keyword>
<feature type="region of interest" description="Disordered" evidence="1">
    <location>
        <begin position="32"/>
        <end position="61"/>
    </location>
</feature>
<accession>A0A5C3QUW1</accession>
<dbReference type="Proteomes" id="UP000305067">
    <property type="component" value="Unassembled WGS sequence"/>
</dbReference>
<sequence>MTARMASDDQPPAYTEVADPKLRTDVEAGVRLSTHASSSNHHGFPTALRPQPQPRVGHHGPTPIASHTLIAYYDPHSPYSMEVGAARARRRFFHALLLAFGVEAVAVWIGGMTGAFVVGGRG</sequence>
<dbReference type="EMBL" id="ML178816">
    <property type="protein sequence ID" value="TFL05823.1"/>
    <property type="molecule type" value="Genomic_DNA"/>
</dbReference>